<dbReference type="AlphaFoldDB" id="I7BRP3"/>
<dbReference type="PATRIC" id="fig|1196325.3.peg.944"/>
<gene>
    <name evidence="1" type="ordered locus">T1E_0939</name>
</gene>
<reference evidence="2" key="1">
    <citation type="journal article" date="2013" name="Microb. Biotechnol.">
        <title>Metabolic potential of the organic-solvent tolerant Pseudomonas putida DOT-T1E deduced from its annotated genome.</title>
        <authorList>
            <person name="Udaondo Z."/>
            <person name="Molina L."/>
            <person name="Daniels C."/>
            <person name="Gomez M.J."/>
            <person name="Molina-Henares M.A."/>
            <person name="Matilla M.A."/>
            <person name="Roca A."/>
            <person name="Fernandez M."/>
            <person name="Duque E."/>
            <person name="Segura A."/>
            <person name="Ramos J.L."/>
        </authorList>
    </citation>
    <scope>NUCLEOTIDE SEQUENCE [LARGE SCALE GENOMIC DNA]</scope>
    <source>
        <strain evidence="2">DOT-T1E</strain>
    </source>
</reference>
<sequence>MCPPRGQPRRQSTALPSVAMPLTCLPGQRSLSAGMPFP</sequence>
<dbReference type="EMBL" id="CP003734">
    <property type="protein sequence ID" value="AFO46797.1"/>
    <property type="molecule type" value="Genomic_DNA"/>
</dbReference>
<organism evidence="1 2">
    <name type="scientific">Pseudomonas putida (strain DOT-T1E)</name>
    <dbReference type="NCBI Taxonomy" id="1196325"/>
    <lineage>
        <taxon>Bacteria</taxon>
        <taxon>Pseudomonadati</taxon>
        <taxon>Pseudomonadota</taxon>
        <taxon>Gammaproteobacteria</taxon>
        <taxon>Pseudomonadales</taxon>
        <taxon>Pseudomonadaceae</taxon>
        <taxon>Pseudomonas</taxon>
    </lineage>
</organism>
<evidence type="ECO:0000313" key="2">
    <source>
        <dbReference type="Proteomes" id="UP000006503"/>
    </source>
</evidence>
<proteinExistence type="predicted"/>
<dbReference type="KEGG" id="ppx:T1E_0939"/>
<dbReference type="Proteomes" id="UP000006503">
    <property type="component" value="Chromosome"/>
</dbReference>
<protein>
    <submittedName>
        <fullName evidence="1">Uncharacterized protein</fullName>
    </submittedName>
</protein>
<name>I7BRP3_PSEPT</name>
<dbReference type="HOGENOM" id="CLU_3331794_0_0_6"/>
<accession>I7BRP3</accession>
<evidence type="ECO:0000313" key="1">
    <source>
        <dbReference type="EMBL" id="AFO46797.1"/>
    </source>
</evidence>